<dbReference type="Proteomes" id="UP001430953">
    <property type="component" value="Unassembled WGS sequence"/>
</dbReference>
<keyword evidence="2" id="KW-1185">Reference proteome</keyword>
<reference evidence="1 2" key="1">
    <citation type="submission" date="2023-03" db="EMBL/GenBank/DDBJ databases">
        <title>High recombination rates correlate with genetic variation in Cardiocondyla obscurior ants.</title>
        <authorList>
            <person name="Errbii M."/>
        </authorList>
    </citation>
    <scope>NUCLEOTIDE SEQUENCE [LARGE SCALE GENOMIC DNA]</scope>
    <source>
        <strain evidence="1">Alpha-2009</strain>
        <tissue evidence="1">Whole body</tissue>
    </source>
</reference>
<comment type="caution">
    <text evidence="1">The sequence shown here is derived from an EMBL/GenBank/DDBJ whole genome shotgun (WGS) entry which is preliminary data.</text>
</comment>
<name>A0AAW2GZB0_9HYME</name>
<protein>
    <submittedName>
        <fullName evidence="1">Uncharacterized protein</fullName>
    </submittedName>
</protein>
<dbReference type="AlphaFoldDB" id="A0AAW2GZB0"/>
<sequence length="129" mass="14889">MNLKLGLLLTSPFVRIKPRSNIIRIYRQTQLVGNESKWLVRSTRENDRSKSQSMIFHNAVTFARPMETPREQRASGTHHSRTAAHFLIFTGRQPRSIVAEVKILCEELERHGPTLQEDRLREEGLGEAL</sequence>
<dbReference type="EMBL" id="JADYXP020000001">
    <property type="protein sequence ID" value="KAL0132466.1"/>
    <property type="molecule type" value="Genomic_DNA"/>
</dbReference>
<accession>A0AAW2GZB0</accession>
<evidence type="ECO:0000313" key="2">
    <source>
        <dbReference type="Proteomes" id="UP001430953"/>
    </source>
</evidence>
<proteinExistence type="predicted"/>
<evidence type="ECO:0000313" key="1">
    <source>
        <dbReference type="EMBL" id="KAL0132466.1"/>
    </source>
</evidence>
<organism evidence="1 2">
    <name type="scientific">Cardiocondyla obscurior</name>
    <dbReference type="NCBI Taxonomy" id="286306"/>
    <lineage>
        <taxon>Eukaryota</taxon>
        <taxon>Metazoa</taxon>
        <taxon>Ecdysozoa</taxon>
        <taxon>Arthropoda</taxon>
        <taxon>Hexapoda</taxon>
        <taxon>Insecta</taxon>
        <taxon>Pterygota</taxon>
        <taxon>Neoptera</taxon>
        <taxon>Endopterygota</taxon>
        <taxon>Hymenoptera</taxon>
        <taxon>Apocrita</taxon>
        <taxon>Aculeata</taxon>
        <taxon>Formicoidea</taxon>
        <taxon>Formicidae</taxon>
        <taxon>Myrmicinae</taxon>
        <taxon>Cardiocondyla</taxon>
    </lineage>
</organism>
<gene>
    <name evidence="1" type="ORF">PUN28_000310</name>
</gene>